<dbReference type="PANTHER" id="PTHR38471">
    <property type="entry name" value="FOUR HELIX BUNDLE PROTEIN"/>
    <property type="match status" value="1"/>
</dbReference>
<accession>A0A0F6W4P6</accession>
<dbReference type="InterPro" id="IPR012657">
    <property type="entry name" value="23S_rRNA-intervening_sequence"/>
</dbReference>
<reference evidence="1 2" key="1">
    <citation type="submission" date="2015-03" db="EMBL/GenBank/DDBJ databases">
        <title>Genome assembly of Sandaracinus amylolyticus DSM 53668.</title>
        <authorList>
            <person name="Sharma G."/>
            <person name="Subramanian S."/>
        </authorList>
    </citation>
    <scope>NUCLEOTIDE SEQUENCE [LARGE SCALE GENOMIC DNA]</scope>
    <source>
        <strain evidence="1 2">DSM 53668</strain>
    </source>
</reference>
<dbReference type="Pfam" id="PF05635">
    <property type="entry name" value="23S_rRNA_IVP"/>
    <property type="match status" value="1"/>
</dbReference>
<evidence type="ECO:0000313" key="1">
    <source>
        <dbReference type="EMBL" id="AKF07400.1"/>
    </source>
</evidence>
<organism evidence="1 2">
    <name type="scientific">Sandaracinus amylolyticus</name>
    <dbReference type="NCBI Taxonomy" id="927083"/>
    <lineage>
        <taxon>Bacteria</taxon>
        <taxon>Pseudomonadati</taxon>
        <taxon>Myxococcota</taxon>
        <taxon>Polyangia</taxon>
        <taxon>Polyangiales</taxon>
        <taxon>Sandaracinaceae</taxon>
        <taxon>Sandaracinus</taxon>
    </lineage>
</organism>
<evidence type="ECO:0008006" key="3">
    <source>
        <dbReference type="Google" id="ProtNLM"/>
    </source>
</evidence>
<dbReference type="Proteomes" id="UP000034883">
    <property type="component" value="Chromosome"/>
</dbReference>
<dbReference type="NCBIfam" id="TIGR02436">
    <property type="entry name" value="four helix bundle protein"/>
    <property type="match status" value="1"/>
</dbReference>
<dbReference type="EMBL" id="CP011125">
    <property type="protein sequence ID" value="AKF07400.1"/>
    <property type="molecule type" value="Genomic_DNA"/>
</dbReference>
<dbReference type="InterPro" id="IPR036583">
    <property type="entry name" value="23S_rRNA_IVS_sf"/>
</dbReference>
<dbReference type="AlphaFoldDB" id="A0A0F6W4P6"/>
<keyword evidence="2" id="KW-1185">Reference proteome</keyword>
<gene>
    <name evidence="1" type="ORF">DB32_004549</name>
</gene>
<protein>
    <recommendedName>
        <fullName evidence="3">Four helix bundle protein</fullName>
    </recommendedName>
</protein>
<dbReference type="PANTHER" id="PTHR38471:SF2">
    <property type="entry name" value="FOUR HELIX BUNDLE PROTEIN"/>
    <property type="match status" value="1"/>
</dbReference>
<evidence type="ECO:0000313" key="2">
    <source>
        <dbReference type="Proteomes" id="UP000034883"/>
    </source>
</evidence>
<dbReference type="Gene3D" id="1.20.1440.60">
    <property type="entry name" value="23S rRNA-intervening sequence"/>
    <property type="match status" value="1"/>
</dbReference>
<dbReference type="KEGG" id="samy:DB32_004549"/>
<dbReference type="SUPFAM" id="SSF158446">
    <property type="entry name" value="IVS-encoded protein-like"/>
    <property type="match status" value="1"/>
</dbReference>
<proteinExistence type="predicted"/>
<dbReference type="OrthoDB" id="9800370at2"/>
<sequence>MLDYEKLDAYQVSLDLLSEALVIASQVPRGYGPVSDQLRRAALSVPLNIAEGVGRHDFKDRRRCFTIARGSAMECGALFDVFARLPDTRPERAQSAKQLVRRVVAMLTRMGAAPTET</sequence>
<name>A0A0F6W4P6_9BACT</name>
<dbReference type="RefSeq" id="WP_075097592.1">
    <property type="nucleotide sequence ID" value="NZ_CP011125.1"/>
</dbReference>